<dbReference type="Pfam" id="PF18870">
    <property type="entry name" value="HEPN_RES_NTD1"/>
    <property type="match status" value="1"/>
</dbReference>
<reference evidence="2 3" key="1">
    <citation type="submission" date="2019-10" db="EMBL/GenBank/DDBJ databases">
        <title>Whole genome shotgun sequence of Acrocarpospora macrocephala NBRC 16266.</title>
        <authorList>
            <person name="Ichikawa N."/>
            <person name="Kimura A."/>
            <person name="Kitahashi Y."/>
            <person name="Komaki H."/>
            <person name="Oguchi A."/>
        </authorList>
    </citation>
    <scope>NUCLEOTIDE SEQUENCE [LARGE SCALE GENOMIC DNA]</scope>
    <source>
        <strain evidence="2 3">NBRC 16266</strain>
    </source>
</reference>
<sequence>MGLAKKWMMELEERGFGATGDHAVCLTCVLSDDLRKQLSEMVSAPKCSFCGEESPSVDLEDLMPLVMDAIRFFYERSEESLFWSDDVTRRSSTWEVVTDVCSGMLSDGVVEAITDIIPEDDWNEDPGQMRPDRALSLAWEIFKEKVKHETRFVFLALPEEPSDHPDDFTTTELLETLVKIIKRQNTIVELPAGHVFYRGRLIDNPEQVEQYNAENLGSPPPRKASANRMSPAGISMFYGSDDAETVVAEIGAHSTSRFAVIGGFEAVRPLRMVDLAGLPEVPNYFSPKGREQFFDVMFLRAFAADLREPVSFNGGEHIEYVPTQVVTEYLRWLPQLALDGVLFTSPHNGGRSCVLFCGPDACADSGEETEETVLRLRKGLIRVFRVVSVPADL</sequence>
<name>A0A5M3WV31_9ACTN</name>
<gene>
    <name evidence="2" type="ORF">Amac_047580</name>
</gene>
<dbReference type="RefSeq" id="WP_155356545.1">
    <property type="nucleotide sequence ID" value="NZ_BAAAHL010000018.1"/>
</dbReference>
<keyword evidence="3" id="KW-1185">Reference proteome</keyword>
<evidence type="ECO:0000259" key="1">
    <source>
        <dbReference type="SMART" id="SM00953"/>
    </source>
</evidence>
<feature type="domain" description="RES" evidence="1">
    <location>
        <begin position="212"/>
        <end position="368"/>
    </location>
</feature>
<dbReference type="AlphaFoldDB" id="A0A5M3WV31"/>
<evidence type="ECO:0000313" key="2">
    <source>
        <dbReference type="EMBL" id="GES11161.1"/>
    </source>
</evidence>
<organism evidence="2 3">
    <name type="scientific">Acrocarpospora macrocephala</name>
    <dbReference type="NCBI Taxonomy" id="150177"/>
    <lineage>
        <taxon>Bacteria</taxon>
        <taxon>Bacillati</taxon>
        <taxon>Actinomycetota</taxon>
        <taxon>Actinomycetes</taxon>
        <taxon>Streptosporangiales</taxon>
        <taxon>Streptosporangiaceae</taxon>
        <taxon>Acrocarpospora</taxon>
    </lineage>
</organism>
<dbReference type="Pfam" id="PF08808">
    <property type="entry name" value="RES"/>
    <property type="match status" value="1"/>
</dbReference>
<dbReference type="InterPro" id="IPR014914">
    <property type="entry name" value="RES_dom"/>
</dbReference>
<dbReference type="InterPro" id="IPR041206">
    <property type="entry name" value="HEPN/RES_NTD1"/>
</dbReference>
<dbReference type="SMART" id="SM00953">
    <property type="entry name" value="RES"/>
    <property type="match status" value="1"/>
</dbReference>
<accession>A0A5M3WV31</accession>
<dbReference type="OrthoDB" id="1425103at2"/>
<evidence type="ECO:0000313" key="3">
    <source>
        <dbReference type="Proteomes" id="UP000331127"/>
    </source>
</evidence>
<comment type="caution">
    <text evidence="2">The sequence shown here is derived from an EMBL/GenBank/DDBJ whole genome shotgun (WGS) entry which is preliminary data.</text>
</comment>
<protein>
    <recommendedName>
        <fullName evidence="1">RES domain-containing protein</fullName>
    </recommendedName>
</protein>
<dbReference type="EMBL" id="BLAE01000027">
    <property type="protein sequence ID" value="GES11161.1"/>
    <property type="molecule type" value="Genomic_DNA"/>
</dbReference>
<dbReference type="Proteomes" id="UP000331127">
    <property type="component" value="Unassembled WGS sequence"/>
</dbReference>
<proteinExistence type="predicted"/>